<reference evidence="3" key="2">
    <citation type="submission" date="2013-12" db="EMBL/GenBank/DDBJ databases">
        <authorList>
            <person name="Yu Y."/>
            <person name="Lee S."/>
            <person name="de Baynast K."/>
            <person name="Wissotski M."/>
            <person name="Liu L."/>
            <person name="Talag J."/>
            <person name="Goicoechea J."/>
            <person name="Angelova A."/>
            <person name="Jetty R."/>
            <person name="Kudrna D."/>
            <person name="Golser W."/>
            <person name="Rivera L."/>
            <person name="Zhang J."/>
            <person name="Wing R."/>
        </authorList>
    </citation>
    <scope>NUCLEOTIDE SEQUENCE</scope>
</reference>
<evidence type="ECO:0000313" key="3">
    <source>
        <dbReference type="Proteomes" id="UP000032180"/>
    </source>
</evidence>
<dbReference type="AlphaFoldDB" id="A0A0D9X4T3"/>
<evidence type="ECO:0000313" key="2">
    <source>
        <dbReference type="EnsemblPlants" id="LPERR08G04060.1"/>
    </source>
</evidence>
<dbReference type="Pfam" id="PF00069">
    <property type="entry name" value="Pkinase"/>
    <property type="match status" value="1"/>
</dbReference>
<dbReference type="Gene3D" id="1.10.510.10">
    <property type="entry name" value="Transferase(Phosphotransferase) domain 1"/>
    <property type="match status" value="1"/>
</dbReference>
<dbReference type="HOGENOM" id="CLU_1951907_0_0_1"/>
<dbReference type="InterPro" id="IPR000719">
    <property type="entry name" value="Prot_kinase_dom"/>
</dbReference>
<organism evidence="2 3">
    <name type="scientific">Leersia perrieri</name>
    <dbReference type="NCBI Taxonomy" id="77586"/>
    <lineage>
        <taxon>Eukaryota</taxon>
        <taxon>Viridiplantae</taxon>
        <taxon>Streptophyta</taxon>
        <taxon>Embryophyta</taxon>
        <taxon>Tracheophyta</taxon>
        <taxon>Spermatophyta</taxon>
        <taxon>Magnoliopsida</taxon>
        <taxon>Liliopsida</taxon>
        <taxon>Poales</taxon>
        <taxon>Poaceae</taxon>
        <taxon>BOP clade</taxon>
        <taxon>Oryzoideae</taxon>
        <taxon>Oryzeae</taxon>
        <taxon>Oryzinae</taxon>
        <taxon>Leersia</taxon>
    </lineage>
</organism>
<proteinExistence type="predicted"/>
<dbReference type="PROSITE" id="PS50011">
    <property type="entry name" value="PROTEIN_KINASE_DOM"/>
    <property type="match status" value="1"/>
</dbReference>
<dbReference type="eggNOG" id="KOG1187">
    <property type="taxonomic scope" value="Eukaryota"/>
</dbReference>
<dbReference type="Proteomes" id="UP000032180">
    <property type="component" value="Chromosome 8"/>
</dbReference>
<dbReference type="Gramene" id="LPERR08G04060.1">
    <property type="protein sequence ID" value="LPERR08G04060.1"/>
    <property type="gene ID" value="LPERR08G04060"/>
</dbReference>
<name>A0A0D9X4T3_9ORYZ</name>
<dbReference type="InterPro" id="IPR050823">
    <property type="entry name" value="Plant_Ser_Thr_Prot_Kinase"/>
</dbReference>
<sequence length="129" mass="14332">MLPLDQSNEVNVIPRDFKTFNVLLDLDYNVKLSDFGLAKDGPTGSKNHVTTTVKGTFGYAAPECLETDNTRPSNECNLVEWLGRQYSLTGAQMATELALKCLSGNPRNRPSMKLVEAELEHIQDIEETT</sequence>
<reference evidence="2" key="3">
    <citation type="submission" date="2015-04" db="UniProtKB">
        <authorList>
            <consortium name="EnsemblPlants"/>
        </authorList>
    </citation>
    <scope>IDENTIFICATION</scope>
</reference>
<feature type="domain" description="Protein kinase" evidence="1">
    <location>
        <begin position="1"/>
        <end position="129"/>
    </location>
</feature>
<dbReference type="InterPro" id="IPR011009">
    <property type="entry name" value="Kinase-like_dom_sf"/>
</dbReference>
<dbReference type="PANTHER" id="PTHR45621">
    <property type="entry name" value="OS01G0588500 PROTEIN-RELATED"/>
    <property type="match status" value="1"/>
</dbReference>
<reference evidence="2 3" key="1">
    <citation type="submission" date="2012-08" db="EMBL/GenBank/DDBJ databases">
        <title>Oryza genome evolution.</title>
        <authorList>
            <person name="Wing R.A."/>
        </authorList>
    </citation>
    <scope>NUCLEOTIDE SEQUENCE</scope>
</reference>
<dbReference type="SUPFAM" id="SSF56112">
    <property type="entry name" value="Protein kinase-like (PK-like)"/>
    <property type="match status" value="1"/>
</dbReference>
<dbReference type="EnsemblPlants" id="LPERR08G04060.1">
    <property type="protein sequence ID" value="LPERR08G04060.1"/>
    <property type="gene ID" value="LPERR08G04060"/>
</dbReference>
<evidence type="ECO:0000259" key="1">
    <source>
        <dbReference type="PROSITE" id="PS50011"/>
    </source>
</evidence>
<keyword evidence="3" id="KW-1185">Reference proteome</keyword>
<dbReference type="GO" id="GO:0004672">
    <property type="term" value="F:protein kinase activity"/>
    <property type="evidence" value="ECO:0007669"/>
    <property type="project" value="InterPro"/>
</dbReference>
<dbReference type="GO" id="GO:0005524">
    <property type="term" value="F:ATP binding"/>
    <property type="evidence" value="ECO:0007669"/>
    <property type="project" value="InterPro"/>
</dbReference>
<protein>
    <recommendedName>
        <fullName evidence="1">Protein kinase domain-containing protein</fullName>
    </recommendedName>
</protein>
<accession>A0A0D9X4T3</accession>
<dbReference type="STRING" id="77586.A0A0D9X4T3"/>